<protein>
    <submittedName>
        <fullName evidence="1">PaiB family negative transcriptional regulator</fullName>
    </submittedName>
</protein>
<proteinExistence type="predicted"/>
<evidence type="ECO:0000313" key="2">
    <source>
        <dbReference type="Proteomes" id="UP000294963"/>
    </source>
</evidence>
<evidence type="ECO:0000313" key="1">
    <source>
        <dbReference type="EMBL" id="TCM69911.1"/>
    </source>
</evidence>
<dbReference type="EMBL" id="SLVJ01000002">
    <property type="protein sequence ID" value="TCM69911.1"/>
    <property type="molecule type" value="Genomic_DNA"/>
</dbReference>
<reference evidence="1 2" key="1">
    <citation type="submission" date="2019-03" db="EMBL/GenBank/DDBJ databases">
        <title>Genomic analyses of the natural microbiome of Caenorhabditis elegans.</title>
        <authorList>
            <person name="Samuel B."/>
        </authorList>
    </citation>
    <scope>NUCLEOTIDE SEQUENCE [LARGE SCALE GENOMIC DNA]</scope>
    <source>
        <strain evidence="1 2">JUb89</strain>
    </source>
</reference>
<keyword evidence="2" id="KW-1185">Reference proteome</keyword>
<organism evidence="1 2">
    <name type="scientific">Acinetobacter calcoaceticus</name>
    <dbReference type="NCBI Taxonomy" id="471"/>
    <lineage>
        <taxon>Bacteria</taxon>
        <taxon>Pseudomonadati</taxon>
        <taxon>Pseudomonadota</taxon>
        <taxon>Gammaproteobacteria</taxon>
        <taxon>Moraxellales</taxon>
        <taxon>Moraxellaceae</taxon>
        <taxon>Acinetobacter</taxon>
        <taxon>Acinetobacter calcoaceticus/baumannii complex</taxon>
    </lineage>
</organism>
<sequence length="209" mass="24068">MFLPACFEETDPVVLQDLIQHFPLGTLITQADGLLQANHLPFEFEVGEDVRCLKAHIARANPLLTHLHSGAEVLVVFQAEQAYISPNWYTAKAQHHREVPTWNYRVVHVRGKIQWIEDERFLRGLLARLTRQHESTQAIPWKMSDAPADYIAENLKHIMGIEIQIESMIGNFKLSQNKTNVDRHQVATQLDQLGHHQMAEQVRLCIEQE</sequence>
<dbReference type="InterPro" id="IPR007396">
    <property type="entry name" value="TR_PAI2-type"/>
</dbReference>
<dbReference type="PIRSF" id="PIRSF010372">
    <property type="entry name" value="PaiB"/>
    <property type="match status" value="1"/>
</dbReference>
<dbReference type="Proteomes" id="UP000294963">
    <property type="component" value="Unassembled WGS sequence"/>
</dbReference>
<dbReference type="InterPro" id="IPR012349">
    <property type="entry name" value="Split_barrel_FMN-bd"/>
</dbReference>
<dbReference type="Gene3D" id="2.30.110.10">
    <property type="entry name" value="Electron Transport, Fmn-binding Protein, Chain A"/>
    <property type="match status" value="1"/>
</dbReference>
<dbReference type="PANTHER" id="PTHR35802:SF1">
    <property type="entry name" value="PROTEASE SYNTHASE AND SPORULATION PROTEIN PAI 2"/>
    <property type="match status" value="1"/>
</dbReference>
<dbReference type="Pfam" id="PF04299">
    <property type="entry name" value="FMN_bind_2"/>
    <property type="match status" value="1"/>
</dbReference>
<gene>
    <name evidence="1" type="ORF">EC844_102182</name>
</gene>
<name>A0A4R1Y2W6_ACICA</name>
<accession>A0A4R1Y2W6</accession>
<dbReference type="SUPFAM" id="SSF50475">
    <property type="entry name" value="FMN-binding split barrel"/>
    <property type="match status" value="1"/>
</dbReference>
<dbReference type="AlphaFoldDB" id="A0A4R1Y2W6"/>
<dbReference type="OrthoDB" id="9794948at2"/>
<dbReference type="PANTHER" id="PTHR35802">
    <property type="entry name" value="PROTEASE SYNTHASE AND SPORULATION PROTEIN PAI 2"/>
    <property type="match status" value="1"/>
</dbReference>
<comment type="caution">
    <text evidence="1">The sequence shown here is derived from an EMBL/GenBank/DDBJ whole genome shotgun (WGS) entry which is preliminary data.</text>
</comment>